<name>A0A0N4ZWF5_PARTI</name>
<accession>A0A0N4ZWF5</accession>
<feature type="signal peptide" evidence="2">
    <location>
        <begin position="1"/>
        <end position="20"/>
    </location>
</feature>
<dbReference type="Proteomes" id="UP000038045">
    <property type="component" value="Unplaced"/>
</dbReference>
<evidence type="ECO:0000313" key="3">
    <source>
        <dbReference type="Proteomes" id="UP000038045"/>
    </source>
</evidence>
<protein>
    <submittedName>
        <fullName evidence="4">Plasmodium vivax Vir protein</fullName>
    </submittedName>
</protein>
<dbReference type="AlphaFoldDB" id="A0A0N4ZWF5"/>
<keyword evidence="2" id="KW-0732">Signal</keyword>
<proteinExistence type="predicted"/>
<feature type="transmembrane region" description="Helical" evidence="1">
    <location>
        <begin position="153"/>
        <end position="174"/>
    </location>
</feature>
<feature type="chain" id="PRO_5005892541" evidence="2">
    <location>
        <begin position="21"/>
        <end position="195"/>
    </location>
</feature>
<sequence length="195" mass="22600">MIWFKNVIGISLFIITICEGLSYKNIISGCNSQCTLDDVEDFPCWVRNKEFFEKVLIGGFRNYISTQGKRYIVEDDPDFDIFTKESIESMNNVKRVGYVDEHKVIDKSVISKVVMVLMEDVKNLVSDTDFINNKSLPLDIVCPDGCEAKYDSYMWLSILSIVVNCIFVLSYFILMNIKEKLDLKEYSEKEYVIVQ</sequence>
<keyword evidence="1" id="KW-1133">Transmembrane helix</keyword>
<dbReference type="WBParaSite" id="PTRK_0001298600.1">
    <property type="protein sequence ID" value="PTRK_0001298600.1"/>
    <property type="gene ID" value="PTRK_0001298600"/>
</dbReference>
<keyword evidence="1" id="KW-0472">Membrane</keyword>
<reference evidence="4" key="1">
    <citation type="submission" date="2017-02" db="UniProtKB">
        <authorList>
            <consortium name="WormBaseParasite"/>
        </authorList>
    </citation>
    <scope>IDENTIFICATION</scope>
</reference>
<evidence type="ECO:0000313" key="4">
    <source>
        <dbReference type="WBParaSite" id="PTRK_0001298600.1"/>
    </source>
</evidence>
<evidence type="ECO:0000256" key="1">
    <source>
        <dbReference type="SAM" id="Phobius"/>
    </source>
</evidence>
<keyword evidence="1" id="KW-0812">Transmembrane</keyword>
<evidence type="ECO:0000256" key="2">
    <source>
        <dbReference type="SAM" id="SignalP"/>
    </source>
</evidence>
<organism evidence="3 4">
    <name type="scientific">Parastrongyloides trichosuri</name>
    <name type="common">Possum-specific nematode worm</name>
    <dbReference type="NCBI Taxonomy" id="131310"/>
    <lineage>
        <taxon>Eukaryota</taxon>
        <taxon>Metazoa</taxon>
        <taxon>Ecdysozoa</taxon>
        <taxon>Nematoda</taxon>
        <taxon>Chromadorea</taxon>
        <taxon>Rhabditida</taxon>
        <taxon>Tylenchina</taxon>
        <taxon>Panagrolaimomorpha</taxon>
        <taxon>Strongyloidoidea</taxon>
        <taxon>Strongyloididae</taxon>
        <taxon>Parastrongyloides</taxon>
    </lineage>
</organism>
<keyword evidence="3" id="KW-1185">Reference proteome</keyword>